<dbReference type="PATRIC" id="fig|1214179.4.peg.823"/>
<dbReference type="Proteomes" id="UP000028185">
    <property type="component" value="Chromosome"/>
</dbReference>
<dbReference type="InterPro" id="IPR021229">
    <property type="entry name" value="DUF2800"/>
</dbReference>
<accession>A0A075SQJ9</accession>
<protein>
    <recommendedName>
        <fullName evidence="3">Phage protein</fullName>
    </recommendedName>
</protein>
<evidence type="ECO:0000313" key="2">
    <source>
        <dbReference type="Proteomes" id="UP000028185"/>
    </source>
</evidence>
<organism evidence="1 2">
    <name type="scientific">Streptococcus suis 6407</name>
    <dbReference type="NCBI Taxonomy" id="1214179"/>
    <lineage>
        <taxon>Bacteria</taxon>
        <taxon>Bacillati</taxon>
        <taxon>Bacillota</taxon>
        <taxon>Bacilli</taxon>
        <taxon>Lactobacillales</taxon>
        <taxon>Streptococcaceae</taxon>
        <taxon>Streptococcus</taxon>
    </lineage>
</organism>
<proteinExistence type="predicted"/>
<evidence type="ECO:0000313" key="1">
    <source>
        <dbReference type="EMBL" id="AIG43300.1"/>
    </source>
</evidence>
<sequence>MPVENHALLSASSAHRWLHCPMLPRLEADEPSRDTVYTQEGTCAHELSEIKLKYKSGKIKKREYNKLVKEFKETASFYDEEMEEMTEYYTDLVMERFNAYPNVDMELEKRVDFSDWVPNGFGTSDVVILADGVIEIIDLKYGKGVPVSAKLNPQMSLYALGAYATYDMVYDFDKIVMTIVQPRLDSVSTTEIFVEELLYWADNYVLPRASQAEIGIGDWDLNAEIIKWSPVAAKLVPWAQQNWEIIDKHDFQEPVYLSDEALKEILDKASDIKKWIESVEAYALKQALDGKEVLGYKLVEGRSNRIITDKDKAADILHDNGFDDEIYKPKELLAMGALEKLIGKSLFTELLAEVIDKPQGKPVLVAESDKRPALNSLEQAIKDFE</sequence>
<reference evidence="1 2" key="1">
    <citation type="journal article" date="2014" name="Genome Announc.">
        <title>Whole-Genome Sequence of Streptococcus suis Serotype 4 Reference Strain 6407.</title>
        <authorList>
            <person name="Wang K."/>
            <person name="Chen J."/>
            <person name="Yao H."/>
            <person name="Lu C."/>
        </authorList>
    </citation>
    <scope>NUCLEOTIDE SEQUENCE [LARGE SCALE GENOMIC DNA]</scope>
    <source>
        <strain evidence="1">6407</strain>
    </source>
</reference>
<dbReference type="HOGENOM" id="CLU_043122_1_1_9"/>
<name>A0A075SQJ9_STRSU</name>
<evidence type="ECO:0008006" key="3">
    <source>
        <dbReference type="Google" id="ProtNLM"/>
    </source>
</evidence>
<gene>
    <name evidence="1" type="ORF">ID09_04310</name>
</gene>
<dbReference type="Pfam" id="PF10926">
    <property type="entry name" value="DUF2800"/>
    <property type="match status" value="1"/>
</dbReference>
<dbReference type="RefSeq" id="WP_024390778.1">
    <property type="nucleotide sequence ID" value="NZ_ALLE01000039.1"/>
</dbReference>
<dbReference type="EMBL" id="CP008921">
    <property type="protein sequence ID" value="AIG43300.1"/>
    <property type="molecule type" value="Genomic_DNA"/>
</dbReference>
<dbReference type="AlphaFoldDB" id="A0A075SQJ9"/>